<dbReference type="InterPro" id="IPR017850">
    <property type="entry name" value="Alkaline_phosphatase_core_sf"/>
</dbReference>
<organism evidence="15 16">
    <name type="scientific">Camelus dromedarius</name>
    <name type="common">Dromedary</name>
    <name type="synonym">Arabian camel</name>
    <dbReference type="NCBI Taxonomy" id="9838"/>
    <lineage>
        <taxon>Eukaryota</taxon>
        <taxon>Metazoa</taxon>
        <taxon>Chordata</taxon>
        <taxon>Craniata</taxon>
        <taxon>Vertebrata</taxon>
        <taxon>Euteleostomi</taxon>
        <taxon>Mammalia</taxon>
        <taxon>Eutheria</taxon>
        <taxon>Laurasiatheria</taxon>
        <taxon>Artiodactyla</taxon>
        <taxon>Tylopoda</taxon>
        <taxon>Camelidae</taxon>
        <taxon>Camelus</taxon>
    </lineage>
</organism>
<dbReference type="PANTHER" id="PTHR11596">
    <property type="entry name" value="ALKALINE PHOSPHATASE"/>
    <property type="match status" value="1"/>
</dbReference>
<evidence type="ECO:0000256" key="1">
    <source>
        <dbReference type="ARBA" id="ARBA00004609"/>
    </source>
</evidence>
<protein>
    <recommendedName>
        <fullName evidence="3 12">Alkaline phosphatase</fullName>
        <ecNumber evidence="3 12">3.1.3.1</ecNumber>
    </recommendedName>
</protein>
<keyword evidence="5 10" id="KW-0479">Metal-binding</keyword>
<evidence type="ECO:0000313" key="15">
    <source>
        <dbReference type="EMBL" id="KAB1279225.1"/>
    </source>
</evidence>
<evidence type="ECO:0000256" key="5">
    <source>
        <dbReference type="ARBA" id="ARBA00022723"/>
    </source>
</evidence>
<evidence type="ECO:0000256" key="14">
    <source>
        <dbReference type="SAM" id="SignalP"/>
    </source>
</evidence>
<feature type="binding site" evidence="10">
    <location>
        <position position="423"/>
    </location>
    <ligand>
        <name>Zn(2+)</name>
        <dbReference type="ChEBI" id="CHEBI:29105"/>
        <label>2</label>
    </ligand>
</feature>
<feature type="binding site" evidence="10">
    <location>
        <position position="173"/>
    </location>
    <ligand>
        <name>Mg(2+)</name>
        <dbReference type="ChEBI" id="CHEBI:18420"/>
    </ligand>
</feature>
<dbReference type="Pfam" id="PF00245">
    <property type="entry name" value="Alk_phosphatase"/>
    <property type="match status" value="1"/>
</dbReference>
<dbReference type="PRINTS" id="PR00113">
    <property type="entry name" value="ALKPHPHTASE"/>
</dbReference>
<comment type="catalytic activity">
    <reaction evidence="12">
        <text>a phosphate monoester + H2O = an alcohol + phosphate</text>
        <dbReference type="Rhea" id="RHEA:15017"/>
        <dbReference type="ChEBI" id="CHEBI:15377"/>
        <dbReference type="ChEBI" id="CHEBI:30879"/>
        <dbReference type="ChEBI" id="CHEBI:43474"/>
        <dbReference type="ChEBI" id="CHEBI:67140"/>
        <dbReference type="EC" id="3.1.3.1"/>
    </reaction>
</comment>
<comment type="cofactor">
    <cofactor evidence="10">
        <name>Zn(2+)</name>
        <dbReference type="ChEBI" id="CHEBI:29105"/>
    </cofactor>
    <text evidence="10">Binds 2 Zn(2+) ions.</text>
</comment>
<feature type="chain" id="PRO_5024352095" description="Alkaline phosphatase" evidence="14">
    <location>
        <begin position="21"/>
        <end position="592"/>
    </location>
</feature>
<dbReference type="InterPro" id="IPR001952">
    <property type="entry name" value="Alkaline_phosphatase"/>
</dbReference>
<evidence type="ECO:0000256" key="3">
    <source>
        <dbReference type="ARBA" id="ARBA00012647"/>
    </source>
</evidence>
<dbReference type="InterPro" id="IPR018299">
    <property type="entry name" value="Alkaline_phosphatase_AS"/>
</dbReference>
<feature type="binding site" evidence="10">
    <location>
        <position position="503"/>
    </location>
    <ligand>
        <name>Zn(2+)</name>
        <dbReference type="ChEBI" id="CHEBI:29105"/>
        <label>2</label>
    </ligand>
</feature>
<gene>
    <name evidence="15" type="ORF">Cadr_000007515</name>
</gene>
<keyword evidence="14" id="KW-0732">Signal</keyword>
<dbReference type="SUPFAM" id="SSF53649">
    <property type="entry name" value="Alkaline phosphatase-like"/>
    <property type="match status" value="2"/>
</dbReference>
<feature type="region of interest" description="Disordered" evidence="13">
    <location>
        <begin position="550"/>
        <end position="569"/>
    </location>
</feature>
<dbReference type="AlphaFoldDB" id="A0A5N4E779"/>
<evidence type="ECO:0000313" key="16">
    <source>
        <dbReference type="Proteomes" id="UP000299084"/>
    </source>
</evidence>
<evidence type="ECO:0000256" key="4">
    <source>
        <dbReference type="ARBA" id="ARBA00022622"/>
    </source>
</evidence>
<evidence type="ECO:0000256" key="11">
    <source>
        <dbReference type="RuleBase" id="RU003946"/>
    </source>
</evidence>
<dbReference type="EMBL" id="JWIN03000005">
    <property type="protein sequence ID" value="KAB1279225.1"/>
    <property type="molecule type" value="Genomic_DNA"/>
</dbReference>
<accession>A0A5N4E779</accession>
<dbReference type="Gene3D" id="3.40.720.10">
    <property type="entry name" value="Alkaline Phosphatase, subunit A"/>
    <property type="match status" value="2"/>
</dbReference>
<comment type="similarity">
    <text evidence="2 11">Belongs to the alkaline phosphatase family.</text>
</comment>
<comment type="cofactor">
    <cofactor evidence="10">
        <name>Mg(2+)</name>
        <dbReference type="ChEBI" id="CHEBI:18420"/>
    </cofactor>
    <text evidence="10">Binds 1 Mg(2+) ion.</text>
</comment>
<feature type="binding site" evidence="10">
    <location>
        <position position="381"/>
    </location>
    <ligand>
        <name>Zn(2+)</name>
        <dbReference type="ChEBI" id="CHEBI:29105"/>
        <label>2</label>
    </ligand>
</feature>
<evidence type="ECO:0000256" key="6">
    <source>
        <dbReference type="ARBA" id="ARBA00022801"/>
    </source>
</evidence>
<evidence type="ECO:0000256" key="8">
    <source>
        <dbReference type="ARBA" id="ARBA00022842"/>
    </source>
</evidence>
<keyword evidence="4" id="KW-0325">Glycoprotein</keyword>
<keyword evidence="6 12" id="KW-0378">Hydrolase</keyword>
<feature type="signal peptide" evidence="14">
    <location>
        <begin position="1"/>
        <end position="20"/>
    </location>
</feature>
<feature type="binding site" evidence="10">
    <location>
        <position position="62"/>
    </location>
    <ligand>
        <name>Zn(2+)</name>
        <dbReference type="ChEBI" id="CHEBI:29105"/>
        <label>2</label>
    </ligand>
</feature>
<keyword evidence="7 10" id="KW-0862">Zinc</keyword>
<name>A0A5N4E779_CAMDR</name>
<dbReference type="CDD" id="cd16012">
    <property type="entry name" value="ALP"/>
    <property type="match status" value="1"/>
</dbReference>
<sequence>MQGAWVLLLLLGLGLRLSLGVIPVEEEDPAFWNRQAAQALDAAKKLQPIQTAAKNLIIFLGDGMGVSTVTATRILKGQMSGKPGPETPLVMDQFPYLALSKTYNVDKHVPDSAGTATAYLCGVKGNMKTIGVSAAARYNQCNTTRGNEVTSVMNRAKKAGKSVGIVTTTRVQHASPAGTYAHTVNRNWYSDADLSADAKTQGCQDIATQLINNMDIDHASPAGTYAHTVNRNWYSDADLSADAKTQGCQDIATQLINNMDIDVILGGGRKYMFPEGTPDPEYPQDDSRNGVRKDKRNLVQEWQAKHQGAQYVWNRTALMQASNDSSVTHLMGLFEPADMKYEVQRDFTKDPSLAEMTEAALRLLSRNPRGFYLFVEGGRIDHGHHENVAYRALTEAIEFDNAIDKTSQLTSENDTLTLVTADHSHVFTYGGYPLRGSSVVGPLLPAGLADGKASDGKSYTSVLYGNGPGYQLSGGARPDVDKSESRDPTYRQQAAVPLSSETHGGEDVAVFARGPQAHLVHGVQEQSFVAHVMAFAACIEPYTDCSLPTPASPTAAVQTPASPTAAAHPGPAVCPPSLALLGGALLLLPALH</sequence>
<evidence type="ECO:0000256" key="9">
    <source>
        <dbReference type="PIRSR" id="PIRSR601952-1"/>
    </source>
</evidence>
<dbReference type="SMART" id="SM00098">
    <property type="entry name" value="alkPPc"/>
    <property type="match status" value="1"/>
</dbReference>
<dbReference type="GO" id="GO:0046872">
    <property type="term" value="F:metal ion binding"/>
    <property type="evidence" value="ECO:0007669"/>
    <property type="project" value="UniProtKB-KW"/>
</dbReference>
<keyword evidence="4" id="KW-0336">GPI-anchor</keyword>
<evidence type="ECO:0000256" key="12">
    <source>
        <dbReference type="RuleBase" id="RU003947"/>
    </source>
</evidence>
<dbReference type="Proteomes" id="UP000299084">
    <property type="component" value="Unassembled WGS sequence"/>
</dbReference>
<dbReference type="GO" id="GO:0005886">
    <property type="term" value="C:plasma membrane"/>
    <property type="evidence" value="ECO:0007669"/>
    <property type="project" value="UniProtKB-SubCell"/>
</dbReference>
<dbReference type="PANTHER" id="PTHR11596:SF30">
    <property type="entry name" value="INTESTINAL-TYPE ALKALINE PHOSPHATASE"/>
    <property type="match status" value="1"/>
</dbReference>
<feature type="active site" description="Phosphoserine intermediate" evidence="9">
    <location>
        <position position="112"/>
    </location>
</feature>
<feature type="binding site" evidence="10">
    <location>
        <position position="62"/>
    </location>
    <ligand>
        <name>Mg(2+)</name>
        <dbReference type="ChEBI" id="CHEBI:18420"/>
    </ligand>
</feature>
<evidence type="ECO:0000256" key="7">
    <source>
        <dbReference type="ARBA" id="ARBA00022833"/>
    </source>
</evidence>
<feature type="binding site" evidence="10">
    <location>
        <position position="385"/>
    </location>
    <ligand>
        <name>Zn(2+)</name>
        <dbReference type="ChEBI" id="CHEBI:29105"/>
        <label>2</label>
    </ligand>
</feature>
<feature type="binding site" evidence="10">
    <location>
        <position position="422"/>
    </location>
    <ligand>
        <name>Zn(2+)</name>
        <dbReference type="ChEBI" id="CHEBI:29105"/>
        <label>2</label>
    </ligand>
</feature>
<feature type="binding site" evidence="10">
    <location>
        <position position="175"/>
    </location>
    <ligand>
        <name>Mg(2+)</name>
        <dbReference type="ChEBI" id="CHEBI:18420"/>
    </ligand>
</feature>
<comment type="caution">
    <text evidence="15">The sequence shown here is derived from an EMBL/GenBank/DDBJ whole genome shotgun (WGS) entry which is preliminary data.</text>
</comment>
<evidence type="ECO:0000256" key="2">
    <source>
        <dbReference type="ARBA" id="ARBA00005984"/>
    </source>
</evidence>
<evidence type="ECO:0000256" key="10">
    <source>
        <dbReference type="PIRSR" id="PIRSR601952-2"/>
    </source>
</evidence>
<comment type="subcellular location">
    <subcellularLocation>
        <location evidence="1">Cell membrane</location>
        <topology evidence="1">Lipid-anchor</topology>
        <topology evidence="1">GPI-anchor</topology>
    </subcellularLocation>
</comment>
<dbReference type="EC" id="3.1.3.1" evidence="3 12"/>
<reference evidence="15 16" key="1">
    <citation type="journal article" date="2019" name="Mol. Ecol. Resour.">
        <title>Improving Illumina assemblies with Hi-C and long reads: an example with the North African dromedary.</title>
        <authorList>
            <person name="Elbers J.P."/>
            <person name="Rogers M.F."/>
            <person name="Perelman P.L."/>
            <person name="Proskuryakova A.A."/>
            <person name="Serdyukova N.A."/>
            <person name="Johnson W.E."/>
            <person name="Horin P."/>
            <person name="Corander J."/>
            <person name="Murphy D."/>
            <person name="Burger P.A."/>
        </authorList>
    </citation>
    <scope>NUCLEOTIDE SEQUENCE [LARGE SCALE GENOMIC DNA]</scope>
    <source>
        <strain evidence="15">Drom800</strain>
        <tissue evidence="15">Blood</tissue>
    </source>
</reference>
<feature type="binding site" evidence="10">
    <location>
        <position position="376"/>
    </location>
    <ligand>
        <name>Mg(2+)</name>
        <dbReference type="ChEBI" id="CHEBI:18420"/>
    </ligand>
</feature>
<keyword evidence="8 10" id="KW-0460">Magnesium</keyword>
<proteinExistence type="inferred from homology"/>
<keyword evidence="16" id="KW-1185">Reference proteome</keyword>
<evidence type="ECO:0000256" key="13">
    <source>
        <dbReference type="SAM" id="MobiDB-lite"/>
    </source>
</evidence>
<dbReference type="GO" id="GO:0098552">
    <property type="term" value="C:side of membrane"/>
    <property type="evidence" value="ECO:0007669"/>
    <property type="project" value="UniProtKB-KW"/>
</dbReference>
<keyword evidence="4" id="KW-0449">Lipoprotein</keyword>
<dbReference type="GO" id="GO:0004035">
    <property type="term" value="F:alkaline phosphatase activity"/>
    <property type="evidence" value="ECO:0007669"/>
    <property type="project" value="UniProtKB-EC"/>
</dbReference>
<dbReference type="PROSITE" id="PS00123">
    <property type="entry name" value="ALKALINE_PHOSPHATASE"/>
    <property type="match status" value="1"/>
</dbReference>
<keyword evidence="4" id="KW-0472">Membrane</keyword>